<evidence type="ECO:0000256" key="1">
    <source>
        <dbReference type="ARBA" id="ARBA00011900"/>
    </source>
</evidence>
<organism evidence="8 9">
    <name type="scientific">Dorea formicigenerans</name>
    <dbReference type="NCBI Taxonomy" id="39486"/>
    <lineage>
        <taxon>Bacteria</taxon>
        <taxon>Bacillati</taxon>
        <taxon>Bacillota</taxon>
        <taxon>Clostridia</taxon>
        <taxon>Lachnospirales</taxon>
        <taxon>Lachnospiraceae</taxon>
        <taxon>Dorea</taxon>
    </lineage>
</organism>
<comment type="catalytic activity">
    <reaction evidence="6">
        <text>a 2'-deoxyadenosine in DNA + S-adenosyl-L-methionine = an N(6)-methyl-2'-deoxyadenosine in DNA + S-adenosyl-L-homocysteine + H(+)</text>
        <dbReference type="Rhea" id="RHEA:15197"/>
        <dbReference type="Rhea" id="RHEA-COMP:12418"/>
        <dbReference type="Rhea" id="RHEA-COMP:12419"/>
        <dbReference type="ChEBI" id="CHEBI:15378"/>
        <dbReference type="ChEBI" id="CHEBI:57856"/>
        <dbReference type="ChEBI" id="CHEBI:59789"/>
        <dbReference type="ChEBI" id="CHEBI:90615"/>
        <dbReference type="ChEBI" id="CHEBI:90616"/>
        <dbReference type="EC" id="2.1.1.72"/>
    </reaction>
</comment>
<keyword evidence="5" id="KW-0680">Restriction system</keyword>
<evidence type="ECO:0000256" key="2">
    <source>
        <dbReference type="ARBA" id="ARBA00022603"/>
    </source>
</evidence>
<reference evidence="8 9" key="1">
    <citation type="submission" date="2018-08" db="EMBL/GenBank/DDBJ databases">
        <title>A genome reference for cultivated species of the human gut microbiota.</title>
        <authorList>
            <person name="Zou Y."/>
            <person name="Xue W."/>
            <person name="Luo G."/>
        </authorList>
    </citation>
    <scope>NUCLEOTIDE SEQUENCE [LARGE SCALE GENOMIC DNA]</scope>
    <source>
        <strain evidence="8 9">OM02-12</strain>
    </source>
</reference>
<dbReference type="Proteomes" id="UP000261055">
    <property type="component" value="Unassembled WGS sequence"/>
</dbReference>
<dbReference type="EC" id="2.1.1.72" evidence="1"/>
<dbReference type="InterPro" id="IPR003356">
    <property type="entry name" value="DNA_methylase_A-5"/>
</dbReference>
<dbReference type="RefSeq" id="WP_117613921.1">
    <property type="nucleotide sequence ID" value="NZ_QSVQ01000016.1"/>
</dbReference>
<evidence type="ECO:0000256" key="5">
    <source>
        <dbReference type="ARBA" id="ARBA00022747"/>
    </source>
</evidence>
<protein>
    <recommendedName>
        <fullName evidence="1">site-specific DNA-methyltransferase (adenine-specific)</fullName>
        <ecNumber evidence="1">2.1.1.72</ecNumber>
    </recommendedName>
</protein>
<dbReference type="GO" id="GO:0009007">
    <property type="term" value="F:site-specific DNA-methyltransferase (adenine-specific) activity"/>
    <property type="evidence" value="ECO:0007669"/>
    <property type="project" value="UniProtKB-EC"/>
</dbReference>
<evidence type="ECO:0000256" key="4">
    <source>
        <dbReference type="ARBA" id="ARBA00022691"/>
    </source>
</evidence>
<dbReference type="PRINTS" id="PR00507">
    <property type="entry name" value="N12N6MTFRASE"/>
</dbReference>
<name>A0A3E5GRT5_9FIRM</name>
<dbReference type="PROSITE" id="PS00092">
    <property type="entry name" value="N6_MTASE"/>
    <property type="match status" value="1"/>
</dbReference>
<evidence type="ECO:0000313" key="8">
    <source>
        <dbReference type="EMBL" id="RGO48530.1"/>
    </source>
</evidence>
<dbReference type="AlphaFoldDB" id="A0A3E5GRT5"/>
<dbReference type="SUPFAM" id="SSF53335">
    <property type="entry name" value="S-adenosyl-L-methionine-dependent methyltransferases"/>
    <property type="match status" value="1"/>
</dbReference>
<dbReference type="GO" id="GO:0009307">
    <property type="term" value="P:DNA restriction-modification system"/>
    <property type="evidence" value="ECO:0007669"/>
    <property type="project" value="UniProtKB-KW"/>
</dbReference>
<dbReference type="PANTHER" id="PTHR42933:SF3">
    <property type="entry name" value="TYPE I RESTRICTION ENZYME MJAVIII METHYLASE SUBUNIT"/>
    <property type="match status" value="1"/>
</dbReference>
<dbReference type="GO" id="GO:0003677">
    <property type="term" value="F:DNA binding"/>
    <property type="evidence" value="ECO:0007669"/>
    <property type="project" value="InterPro"/>
</dbReference>
<dbReference type="Gene3D" id="3.40.50.150">
    <property type="entry name" value="Vaccinia Virus protein VP39"/>
    <property type="match status" value="1"/>
</dbReference>
<keyword evidence="4" id="KW-0949">S-adenosyl-L-methionine</keyword>
<proteinExistence type="predicted"/>
<dbReference type="EMBL" id="QSVQ01000016">
    <property type="protein sequence ID" value="RGO48530.1"/>
    <property type="molecule type" value="Genomic_DNA"/>
</dbReference>
<evidence type="ECO:0000256" key="3">
    <source>
        <dbReference type="ARBA" id="ARBA00022679"/>
    </source>
</evidence>
<accession>A0A3E5GRT5</accession>
<evidence type="ECO:0000313" key="9">
    <source>
        <dbReference type="Proteomes" id="UP000261055"/>
    </source>
</evidence>
<evidence type="ECO:0000259" key="7">
    <source>
        <dbReference type="Pfam" id="PF02384"/>
    </source>
</evidence>
<keyword evidence="9" id="KW-1185">Reference proteome</keyword>
<dbReference type="GO" id="GO:0008170">
    <property type="term" value="F:N-methyltransferase activity"/>
    <property type="evidence" value="ECO:0007669"/>
    <property type="project" value="InterPro"/>
</dbReference>
<sequence>MEKKTLLDLKRKLNVNHRQKGCVTYAEQISFVLMGLQHIEKYQRNNSTGVFPTLKEVKIICQEQYEILDIILSEEEYKLIVSDLYAIDLFSDTLYENIYEIFVDHAYKQKCGQFFTPDKVIKMVTDMVIEGNENIIMDTACGSGAFLIEAGKKVCNLQKTKLIGIEKDMVLANLTNKRIKKLYGETHYVICEDTLKIDQISFEPDIILANPPYGINIDGEPSEKVFISKTQ</sequence>
<gene>
    <name evidence="8" type="ORF">DXB12_12455</name>
</gene>
<dbReference type="InterPro" id="IPR051537">
    <property type="entry name" value="DNA_Adenine_Mtase"/>
</dbReference>
<keyword evidence="3" id="KW-0808">Transferase</keyword>
<dbReference type="Pfam" id="PF02384">
    <property type="entry name" value="N6_Mtase"/>
    <property type="match status" value="1"/>
</dbReference>
<dbReference type="GO" id="GO:0032259">
    <property type="term" value="P:methylation"/>
    <property type="evidence" value="ECO:0007669"/>
    <property type="project" value="UniProtKB-KW"/>
</dbReference>
<feature type="domain" description="DNA methylase adenine-specific" evidence="7">
    <location>
        <begin position="87"/>
        <end position="217"/>
    </location>
</feature>
<keyword evidence="2" id="KW-0489">Methyltransferase</keyword>
<evidence type="ECO:0000256" key="6">
    <source>
        <dbReference type="ARBA" id="ARBA00047942"/>
    </source>
</evidence>
<dbReference type="InterPro" id="IPR029063">
    <property type="entry name" value="SAM-dependent_MTases_sf"/>
</dbReference>
<comment type="caution">
    <text evidence="8">The sequence shown here is derived from an EMBL/GenBank/DDBJ whole genome shotgun (WGS) entry which is preliminary data.</text>
</comment>
<dbReference type="InterPro" id="IPR002052">
    <property type="entry name" value="DNA_methylase_N6_adenine_CS"/>
</dbReference>
<dbReference type="PANTHER" id="PTHR42933">
    <property type="entry name" value="SLR6095 PROTEIN"/>
    <property type="match status" value="1"/>
</dbReference>